<sequence>MSLLRRPDGVVVASEPYDDDPGWQDVPDRHLVTVTEDRVTLTPLEGS</sequence>
<dbReference type="Proteomes" id="UP000238296">
    <property type="component" value="Unassembled WGS sequence"/>
</dbReference>
<evidence type="ECO:0000313" key="1">
    <source>
        <dbReference type="EMBL" id="PQM49475.1"/>
    </source>
</evidence>
<dbReference type="Gene3D" id="3.60.20.10">
    <property type="entry name" value="Glutamine Phosphoribosylpyrophosphate, subunit 1, domain 1"/>
    <property type="match status" value="1"/>
</dbReference>
<dbReference type="EC" id="3.5.1.118" evidence="1"/>
<protein>
    <submittedName>
        <fullName evidence="1">Gamma-glutamyl-hercynylcysteine sulfoxide hydrolase</fullName>
        <ecNumber evidence="1">3.5.1.118</ecNumber>
    </submittedName>
</protein>
<accession>A0A2S8BS23</accession>
<dbReference type="AlphaFoldDB" id="A0A2S8BS23"/>
<name>A0A2S8BS23_9MYCO</name>
<dbReference type="GO" id="GO:0016787">
    <property type="term" value="F:hydrolase activity"/>
    <property type="evidence" value="ECO:0007669"/>
    <property type="project" value="UniProtKB-KW"/>
</dbReference>
<proteinExistence type="predicted"/>
<keyword evidence="1" id="KW-0378">Hydrolase</keyword>
<dbReference type="EMBL" id="PPEA01000048">
    <property type="protein sequence ID" value="PQM49475.1"/>
    <property type="molecule type" value="Genomic_DNA"/>
</dbReference>
<reference evidence="1 2" key="1">
    <citation type="journal article" date="2017" name="Int. J. Syst. Evol. Microbiol.">
        <title>Mycobacterium talmoniae sp. nov., a slowly growing mycobacterium isolated from human respiratory samples.</title>
        <authorList>
            <person name="Davidson R.M."/>
            <person name="DeGroote M.A."/>
            <person name="Marola J.L."/>
            <person name="Buss S."/>
            <person name="Jones V."/>
            <person name="McNeil M.R."/>
            <person name="Freifeld A.G."/>
            <person name="Elaine Epperson L."/>
            <person name="Hasan N.A."/>
            <person name="Jackson M."/>
            <person name="Iwen P.C."/>
            <person name="Salfinger M."/>
            <person name="Strong M."/>
        </authorList>
    </citation>
    <scope>NUCLEOTIDE SEQUENCE [LARGE SCALE GENOMIC DNA]</scope>
    <source>
        <strain evidence="1 2">ATCC BAA-2683</strain>
    </source>
</reference>
<organism evidence="1 2">
    <name type="scientific">Mycobacterium talmoniae</name>
    <dbReference type="NCBI Taxonomy" id="1858794"/>
    <lineage>
        <taxon>Bacteria</taxon>
        <taxon>Bacillati</taxon>
        <taxon>Actinomycetota</taxon>
        <taxon>Actinomycetes</taxon>
        <taxon>Mycobacteriales</taxon>
        <taxon>Mycobacteriaceae</taxon>
        <taxon>Mycobacterium</taxon>
    </lineage>
</organism>
<gene>
    <name evidence="1" type="primary">egtC_2</name>
    <name evidence="1" type="ORF">C1Y40_00299</name>
</gene>
<evidence type="ECO:0000313" key="2">
    <source>
        <dbReference type="Proteomes" id="UP000238296"/>
    </source>
</evidence>
<dbReference type="InterPro" id="IPR029055">
    <property type="entry name" value="Ntn_hydrolases_N"/>
</dbReference>
<comment type="caution">
    <text evidence="1">The sequence shown here is derived from an EMBL/GenBank/DDBJ whole genome shotgun (WGS) entry which is preliminary data.</text>
</comment>